<sequence>MMCLRWKLSKDREPLAPAAGENLNVPSLLDAPRVILDSAPASYVDLYLYPPSVNHTLAFDFLEALAMPNEAVPPTDDKAALVRNVFNLASSNFLGLAGDDEVSTEVDAATNKYGVGSCGPRGFYGTIDVHLKLEEELASFVGYKHAVLYSYDVATPQSVIPAFAKKGDVAIVDERCSYAIRSGLALARATVIEFAHNDMKHLEEQLRRVRADRKLVGEKGKRRLYIVVEGVYANVGTVCPLAKVVQLKEAYNFRLYVDDSFGFGVMGHSGRGTFERYGVPVSSVDVYTSSLSNSMGSVGGFCCTHETRMDIFQRLNASGYVFSASLPPLLAAGAIGALRRLRASNGKLPATCRANAAMVRNWLARMTTSTASAAAAAAAAPSPAGAGATAAPPAPAVADGACPDGVLHGLLSVRDGPDGPPKDGDTGASPLVHLELSGRWSEKPWHEQQRAVCAIARRMIVPSGVLVGVPLYSEIEGDHAPTPSLKLCVSSSHTPEALQAALMRLASAAQAELPQAC</sequence>
<comment type="similarity">
    <text evidence="4">Belongs to the class-II pyridoxal-phosphate-dependent aminotransferase family.</text>
</comment>
<evidence type="ECO:0000256" key="2">
    <source>
        <dbReference type="ARBA" id="ARBA00004760"/>
    </source>
</evidence>
<dbReference type="PANTHER" id="PTHR13693">
    <property type="entry name" value="CLASS II AMINOTRANSFERASE/8-AMINO-7-OXONONANOATE SYNTHASE"/>
    <property type="match status" value="1"/>
</dbReference>
<keyword evidence="15" id="KW-1185">Reference proteome</keyword>
<comment type="pathway">
    <text evidence="2">Lipid metabolism; sphingolipid metabolism.</text>
</comment>
<reference evidence="14" key="1">
    <citation type="submission" date="2020-10" db="EMBL/GenBank/DDBJ databases">
        <title>Unveiling of a novel bifunctional photoreceptor, Dualchrome1, isolated from a cosmopolitan green alga.</title>
        <authorList>
            <person name="Suzuki S."/>
            <person name="Kawachi M."/>
        </authorList>
    </citation>
    <scope>NUCLEOTIDE SEQUENCE</scope>
    <source>
        <strain evidence="14">NIES 2893</strain>
    </source>
</reference>
<dbReference type="Gene3D" id="3.40.640.10">
    <property type="entry name" value="Type I PLP-dependent aspartate aminotransferase-like (Major domain)"/>
    <property type="match status" value="1"/>
</dbReference>
<dbReference type="Gene3D" id="3.90.1150.10">
    <property type="entry name" value="Aspartate Aminotransferase, domain 1"/>
    <property type="match status" value="1"/>
</dbReference>
<proteinExistence type="inferred from homology"/>
<dbReference type="Pfam" id="PF00155">
    <property type="entry name" value="Aminotran_1_2"/>
    <property type="match status" value="1"/>
</dbReference>
<dbReference type="EMBL" id="BNJQ01000025">
    <property type="protein sequence ID" value="GHP09513.1"/>
    <property type="molecule type" value="Genomic_DNA"/>
</dbReference>
<comment type="cofactor">
    <cofactor evidence="1">
        <name>pyridoxal 5'-phosphate</name>
        <dbReference type="ChEBI" id="CHEBI:597326"/>
    </cofactor>
</comment>
<dbReference type="InterPro" id="IPR015421">
    <property type="entry name" value="PyrdxlP-dep_Trfase_major"/>
</dbReference>
<dbReference type="GO" id="GO:0046512">
    <property type="term" value="P:sphingosine biosynthetic process"/>
    <property type="evidence" value="ECO:0007669"/>
    <property type="project" value="TreeGrafter"/>
</dbReference>
<dbReference type="GO" id="GO:0016020">
    <property type="term" value="C:membrane"/>
    <property type="evidence" value="ECO:0007669"/>
    <property type="project" value="GOC"/>
</dbReference>
<gene>
    <name evidence="14" type="ORF">PPROV_000824800</name>
</gene>
<protein>
    <recommendedName>
        <fullName evidence="5">serine C-palmitoyltransferase</fullName>
        <ecNumber evidence="5">2.3.1.50</ecNumber>
    </recommendedName>
</protein>
<keyword evidence="11" id="KW-0175">Coiled coil</keyword>
<evidence type="ECO:0000256" key="5">
    <source>
        <dbReference type="ARBA" id="ARBA00013220"/>
    </source>
</evidence>
<keyword evidence="6 14" id="KW-0808">Transferase</keyword>
<dbReference type="SUPFAM" id="SSF53383">
    <property type="entry name" value="PLP-dependent transferases"/>
    <property type="match status" value="1"/>
</dbReference>
<keyword evidence="8" id="KW-0746">Sphingolipid metabolism</keyword>
<name>A0A830HS47_9CHLO</name>
<feature type="domain" description="Aminotransferase class I/classII large" evidence="13">
    <location>
        <begin position="84"/>
        <end position="342"/>
    </location>
</feature>
<accession>A0A830HS47</accession>
<evidence type="ECO:0000256" key="4">
    <source>
        <dbReference type="ARBA" id="ARBA00008392"/>
    </source>
</evidence>
<dbReference type="GO" id="GO:0030170">
    <property type="term" value="F:pyridoxal phosphate binding"/>
    <property type="evidence" value="ECO:0007669"/>
    <property type="project" value="InterPro"/>
</dbReference>
<dbReference type="AlphaFoldDB" id="A0A830HS47"/>
<evidence type="ECO:0000256" key="1">
    <source>
        <dbReference type="ARBA" id="ARBA00001933"/>
    </source>
</evidence>
<feature type="coiled-coil region" evidence="11">
    <location>
        <begin position="192"/>
        <end position="219"/>
    </location>
</feature>
<keyword evidence="7" id="KW-0663">Pyridoxal phosphate</keyword>
<dbReference type="EC" id="2.3.1.50" evidence="5"/>
<feature type="compositionally biased region" description="Basic and acidic residues" evidence="12">
    <location>
        <begin position="415"/>
        <end position="425"/>
    </location>
</feature>
<evidence type="ECO:0000313" key="15">
    <source>
        <dbReference type="Proteomes" id="UP000660262"/>
    </source>
</evidence>
<comment type="caution">
    <text evidence="14">The sequence shown here is derived from an EMBL/GenBank/DDBJ whole genome shotgun (WGS) entry which is preliminary data.</text>
</comment>
<dbReference type="InterPro" id="IPR050087">
    <property type="entry name" value="AON_synthase_class-II"/>
</dbReference>
<evidence type="ECO:0000256" key="7">
    <source>
        <dbReference type="ARBA" id="ARBA00022898"/>
    </source>
</evidence>
<comment type="pathway">
    <text evidence="3">Sphingolipid metabolism.</text>
</comment>
<dbReference type="GO" id="GO:0005783">
    <property type="term" value="C:endoplasmic reticulum"/>
    <property type="evidence" value="ECO:0007669"/>
    <property type="project" value="TreeGrafter"/>
</dbReference>
<dbReference type="Proteomes" id="UP000660262">
    <property type="component" value="Unassembled WGS sequence"/>
</dbReference>
<evidence type="ECO:0000256" key="9">
    <source>
        <dbReference type="ARBA" id="ARBA00023098"/>
    </source>
</evidence>
<dbReference type="InterPro" id="IPR015422">
    <property type="entry name" value="PyrdxlP-dep_Trfase_small"/>
</dbReference>
<dbReference type="GO" id="GO:0004758">
    <property type="term" value="F:serine C-palmitoyltransferase activity"/>
    <property type="evidence" value="ECO:0007669"/>
    <property type="project" value="TreeGrafter"/>
</dbReference>
<keyword evidence="9" id="KW-0443">Lipid metabolism</keyword>
<feature type="region of interest" description="Disordered" evidence="12">
    <location>
        <begin position="409"/>
        <end position="430"/>
    </location>
</feature>
<dbReference type="InterPro" id="IPR004839">
    <property type="entry name" value="Aminotransferase_I/II_large"/>
</dbReference>
<dbReference type="PANTHER" id="PTHR13693:SF2">
    <property type="entry name" value="SERINE PALMITOYLTRANSFERASE 1"/>
    <property type="match status" value="1"/>
</dbReference>
<evidence type="ECO:0000256" key="8">
    <source>
        <dbReference type="ARBA" id="ARBA00022919"/>
    </source>
</evidence>
<evidence type="ECO:0000256" key="10">
    <source>
        <dbReference type="ARBA" id="ARBA00023315"/>
    </source>
</evidence>
<evidence type="ECO:0000259" key="13">
    <source>
        <dbReference type="Pfam" id="PF00155"/>
    </source>
</evidence>
<evidence type="ECO:0000256" key="6">
    <source>
        <dbReference type="ARBA" id="ARBA00022679"/>
    </source>
</evidence>
<dbReference type="OrthoDB" id="3168162at2759"/>
<keyword evidence="10" id="KW-0012">Acyltransferase</keyword>
<evidence type="ECO:0000256" key="12">
    <source>
        <dbReference type="SAM" id="MobiDB-lite"/>
    </source>
</evidence>
<evidence type="ECO:0000256" key="3">
    <source>
        <dbReference type="ARBA" id="ARBA00004991"/>
    </source>
</evidence>
<organism evidence="14 15">
    <name type="scientific">Pycnococcus provasolii</name>
    <dbReference type="NCBI Taxonomy" id="41880"/>
    <lineage>
        <taxon>Eukaryota</taxon>
        <taxon>Viridiplantae</taxon>
        <taxon>Chlorophyta</taxon>
        <taxon>Pseudoscourfieldiophyceae</taxon>
        <taxon>Pseudoscourfieldiales</taxon>
        <taxon>Pycnococcaceae</taxon>
        <taxon>Pycnococcus</taxon>
    </lineage>
</organism>
<dbReference type="GO" id="GO:0046513">
    <property type="term" value="P:ceramide biosynthetic process"/>
    <property type="evidence" value="ECO:0007669"/>
    <property type="project" value="TreeGrafter"/>
</dbReference>
<dbReference type="InterPro" id="IPR015424">
    <property type="entry name" value="PyrdxlP-dep_Trfase"/>
</dbReference>
<evidence type="ECO:0000256" key="11">
    <source>
        <dbReference type="SAM" id="Coils"/>
    </source>
</evidence>
<evidence type="ECO:0000313" key="14">
    <source>
        <dbReference type="EMBL" id="GHP09513.1"/>
    </source>
</evidence>